<keyword evidence="4" id="KW-0067">ATP-binding</keyword>
<keyword evidence="1" id="KW-0808">Transferase</keyword>
<dbReference type="Pfam" id="PF18085">
    <property type="entry name" value="Mak_N_cap"/>
    <property type="match status" value="1"/>
</dbReference>
<proteinExistence type="predicted"/>
<comment type="caution">
    <text evidence="6">The sequence shown here is derived from an EMBL/GenBank/DDBJ whole genome shotgun (WGS) entry which is preliminary data.</text>
</comment>
<dbReference type="RefSeq" id="WP_067278788.1">
    <property type="nucleotide sequence ID" value="NZ_LOHS01000084.1"/>
</dbReference>
<dbReference type="STRING" id="1716141.STSP_36580"/>
<evidence type="ECO:0000313" key="6">
    <source>
        <dbReference type="EMBL" id="OAH13011.1"/>
    </source>
</evidence>
<evidence type="ECO:0000313" key="7">
    <source>
        <dbReference type="Proteomes" id="UP000077381"/>
    </source>
</evidence>
<dbReference type="OrthoDB" id="3787729at2"/>
<feature type="domain" description="Maltokinase N-terminal cap" evidence="5">
    <location>
        <begin position="20"/>
        <end position="107"/>
    </location>
</feature>
<dbReference type="GO" id="GO:0005524">
    <property type="term" value="F:ATP binding"/>
    <property type="evidence" value="ECO:0007669"/>
    <property type="project" value="UniProtKB-KW"/>
</dbReference>
<evidence type="ECO:0000256" key="2">
    <source>
        <dbReference type="ARBA" id="ARBA00022741"/>
    </source>
</evidence>
<keyword evidence="7" id="KW-1185">Reference proteome</keyword>
<evidence type="ECO:0000256" key="1">
    <source>
        <dbReference type="ARBA" id="ARBA00022679"/>
    </source>
</evidence>
<name>A0A177HPU0_9ACTN</name>
<sequence>MAFIHRTTMTPSKLELLGSWLPAQPWYSGTGREPKLTKAGGFRLDDPQGDVGIEFMVVTDESGDQPATYQVPFTYRGQPLDGADHALMGTSEHGVLGRRWIYDGTHDPVLVAQLFALIVGESEPQAQSASDTPDPTVTSHFSETGHSAAISLKSVTDGPEHTDLLVQTDTAPGPGTRPDRQLVIRVHRILGPGRDAASSDATRPLGHVTAGWLQPDGTSARDLFCVVHDAATDQRPNG</sequence>
<accession>A0A177HPU0</accession>
<evidence type="ECO:0000256" key="3">
    <source>
        <dbReference type="ARBA" id="ARBA00022777"/>
    </source>
</evidence>
<dbReference type="PATRIC" id="fig|1716141.3.peg.3838"/>
<evidence type="ECO:0000256" key="4">
    <source>
        <dbReference type="ARBA" id="ARBA00022840"/>
    </source>
</evidence>
<keyword evidence="2" id="KW-0547">Nucleotide-binding</keyword>
<dbReference type="Proteomes" id="UP000077381">
    <property type="component" value="Unassembled WGS sequence"/>
</dbReference>
<dbReference type="InterPro" id="IPR040999">
    <property type="entry name" value="Mak_N_cap"/>
</dbReference>
<dbReference type="EMBL" id="LOHS01000084">
    <property type="protein sequence ID" value="OAH13011.1"/>
    <property type="molecule type" value="Genomic_DNA"/>
</dbReference>
<dbReference type="AlphaFoldDB" id="A0A177HPU0"/>
<protein>
    <submittedName>
        <fullName evidence="6">Glycogen branching enzyme</fullName>
    </submittedName>
</protein>
<organism evidence="6 7">
    <name type="scientific">Streptomyces jeddahensis</name>
    <dbReference type="NCBI Taxonomy" id="1716141"/>
    <lineage>
        <taxon>Bacteria</taxon>
        <taxon>Bacillati</taxon>
        <taxon>Actinomycetota</taxon>
        <taxon>Actinomycetes</taxon>
        <taxon>Kitasatosporales</taxon>
        <taxon>Streptomycetaceae</taxon>
        <taxon>Streptomyces</taxon>
    </lineage>
</organism>
<evidence type="ECO:0000259" key="5">
    <source>
        <dbReference type="Pfam" id="PF18085"/>
    </source>
</evidence>
<reference evidence="6 7" key="1">
    <citation type="submission" date="2015-12" db="EMBL/GenBank/DDBJ databases">
        <title>Genome sequence of Streptomyces sp. G25.</title>
        <authorList>
            <person name="Poehlein A."/>
            <person name="Roettig A."/>
            <person name="Hiessl S."/>
            <person name="Hauschild P."/>
            <person name="Schauer J."/>
            <person name="Madkour M.H."/>
            <person name="Al-Ansari A.M."/>
            <person name="Almakishah N.H."/>
            <person name="Steinbuechel A."/>
            <person name="Daniel R."/>
        </authorList>
    </citation>
    <scope>NUCLEOTIDE SEQUENCE [LARGE SCALE GENOMIC DNA]</scope>
    <source>
        <strain evidence="7">G25(2015)</strain>
    </source>
</reference>
<keyword evidence="3" id="KW-0418">Kinase</keyword>
<dbReference type="GO" id="GO:0016301">
    <property type="term" value="F:kinase activity"/>
    <property type="evidence" value="ECO:0007669"/>
    <property type="project" value="UniProtKB-KW"/>
</dbReference>
<gene>
    <name evidence="6" type="ORF">STSP_36580</name>
</gene>